<protein>
    <submittedName>
        <fullName evidence="2">A1-like protein</fullName>
    </submittedName>
</protein>
<reference evidence="3" key="3">
    <citation type="submission" date="2013-03" db="EMBL/GenBank/DDBJ databases">
        <title>The Cellulophaga phages: a novel, diverse, and globally ubiquitous model system.</title>
        <authorList>
            <person name="Holmfeldt K."/>
            <person name="Solonenko N."/>
            <person name="Shah M."/>
            <person name="Corrier K."/>
            <person name="Riemann L."/>
            <person name="VerBerkmoes N.C."/>
            <person name="Sullivan M.B."/>
        </authorList>
    </citation>
    <scope>NUCLEOTIDE SEQUENCE [LARGE SCALE GENOMIC DNA]</scope>
</reference>
<dbReference type="OrthoDB" id="11428at10239"/>
<dbReference type="GeneID" id="15009938"/>
<accession>M4T1R5</accession>
<name>M4T1R5_9CAUD</name>
<keyword evidence="4" id="KW-1185">Reference proteome</keyword>
<dbReference type="EMBL" id="KC821604">
    <property type="protein sequence ID" value="AGO47208.1"/>
    <property type="molecule type" value="Genomic_DNA"/>
</dbReference>
<gene>
    <name evidence="1" type="ORF">CGPG_00040</name>
    <name evidence="2" type="ORF">PhiST_gp069</name>
</gene>
<evidence type="ECO:0000313" key="2">
    <source>
        <dbReference type="EMBL" id="AGO47208.1"/>
    </source>
</evidence>
<organism evidence="1 4">
    <name type="scientific">Cellulophaga phage phiST</name>
    <dbReference type="NCBI Taxonomy" id="756282"/>
    <lineage>
        <taxon>Viruses</taxon>
        <taxon>Duplodnaviria</taxon>
        <taxon>Heunggongvirae</taxon>
        <taxon>Uroviricota</taxon>
        <taxon>Caudoviricetes</taxon>
        <taxon>Cbastvirus</taxon>
        <taxon>Cbastvirus ST</taxon>
    </lineage>
</organism>
<dbReference type="KEGG" id="vg:15009938"/>
<sequence>MKNSYKEKHLPIVQRILKKQKCSIKQAVILMSEELDIEYSETMRKSINSLLLRRGYQKSIKAKKEKKQKQAIEKLEESRQFQDAVKKPLIEKETYIISWAQNATPVHKNLLRGMELYAKKVDAAIHIIAGRYKNPTSIWTDKQECQEHWSSDLDLYLDANRQRLCKYLQVLGDVKISPTASTPLSGLKSISGLESCIVGHPRQHLQSLPVLEGYPHKLLLSTGSCTIANYTDSKAGKKGEFHHMLGFVIVEKDYDEEGDEFFHIRQVNADDDGNFYDVLIQYQDGILGPNAHGCDVAVLGDVHTRHNNKKITKKVFKLLDFLKPKHTIVHDIAEMESILHWDERDPFRLLQKENDGTDNLEAEVEEILDWIKDHLKYNLVMARSNHDDMLDRWLKSSDWRKVPNKSTYLKYANILANNEVAQNKGVLPYLIEERFKDRVTTLSLDDSFRVHGWELAMHGHLGANGSRGGHVQFKNLNTKNATGHGHHPHREDGHVMVGTLSHLRVGFNRGPSNWMNGLGLLYKDKKFQLIHVINNKCCRDF</sequence>
<proteinExistence type="predicted"/>
<evidence type="ECO:0000313" key="3">
    <source>
        <dbReference type="Proteomes" id="UP000014729"/>
    </source>
</evidence>
<dbReference type="EMBL" id="HQ634192">
    <property type="protein sequence ID" value="AGH56739.1"/>
    <property type="molecule type" value="Genomic_DNA"/>
</dbReference>
<dbReference type="Proteomes" id="UP000203074">
    <property type="component" value="Segment"/>
</dbReference>
<reference evidence="1 4" key="1">
    <citation type="submission" date="2010-11" db="EMBL/GenBank/DDBJ databases">
        <title>The Genome Sequence of Cellulophaga phage phiST.</title>
        <authorList>
            <consortium name="The Broad Institute Genome Sequencing Platform"/>
            <person name="Henn M.R."/>
            <person name="Reimann L."/>
            <person name="Holmfelt K."/>
            <person name="Levin J."/>
            <person name="Malboeuf C."/>
            <person name="Casali M."/>
            <person name="Russ C."/>
            <person name="Lennon N."/>
            <person name="Chapman S.B."/>
            <person name="Erlich R."/>
            <person name="Young S.K."/>
            <person name="Yandava C."/>
            <person name="Zeng Q."/>
            <person name="Alvarado L."/>
            <person name="Anderson S."/>
            <person name="Berlin A."/>
            <person name="Chen Z."/>
            <person name="Freedman E."/>
            <person name="Gellesch M."/>
            <person name="Goldberg J."/>
            <person name="Green L."/>
            <person name="Griggs A."/>
            <person name="Gujja S."/>
            <person name="Heilman E.R."/>
            <person name="Heiman D."/>
            <person name="Hollinger A."/>
            <person name="Howarth C."/>
            <person name="Larson L."/>
            <person name="Mehta T."/>
            <person name="Pearson M."/>
            <person name="Roberts A."/>
            <person name="Ryan E."/>
            <person name="Saif S."/>
            <person name="Shea T."/>
            <person name="Shenoy N."/>
            <person name="Sisk P."/>
            <person name="Stolte C."/>
            <person name="Sykes S."/>
            <person name="White J."/>
            <person name="Haas B."/>
            <person name="Nusbaum C."/>
            <person name="Birren B."/>
        </authorList>
    </citation>
    <scope>NUCLEOTIDE SEQUENCE [LARGE SCALE GENOMIC DNA]</scope>
    <source>
        <strain evidence="1">PhiST</strain>
        <strain evidence="4">phiST</strain>
    </source>
</reference>
<evidence type="ECO:0000313" key="1">
    <source>
        <dbReference type="EMBL" id="AGH56739.1"/>
    </source>
</evidence>
<dbReference type="Proteomes" id="UP000014729">
    <property type="component" value="Segment"/>
</dbReference>
<dbReference type="RefSeq" id="YP_007673422.1">
    <property type="nucleotide sequence ID" value="NC_020842.1"/>
</dbReference>
<reference evidence="2 3" key="2">
    <citation type="journal article" date="2013" name="Proc. Natl. Acad. Sci. U.S.A.">
        <title>Twelve previously unknown phage genera are ubiquitous in global oceans.</title>
        <authorList>
            <person name="Holmfeldt K."/>
            <person name="Solonenko N."/>
            <person name="Shah M."/>
            <person name="Corrier K."/>
            <person name="Riemann L."/>
            <person name="Verberkmoes N.C."/>
            <person name="Sullivan M.B."/>
        </authorList>
    </citation>
    <scope>NUCLEOTIDE SEQUENCE [LARGE SCALE GENOMIC DNA]</scope>
    <source>
        <strain evidence="2">PhiST</strain>
    </source>
</reference>
<evidence type="ECO:0000313" key="4">
    <source>
        <dbReference type="Proteomes" id="UP000203074"/>
    </source>
</evidence>